<dbReference type="Gene3D" id="1.10.8.430">
    <property type="entry name" value="Helical domain of apoptotic protease-activating factors"/>
    <property type="match status" value="1"/>
</dbReference>
<dbReference type="Gene3D" id="1.10.10.10">
    <property type="entry name" value="Winged helix-like DNA-binding domain superfamily/Winged helix DNA-binding domain"/>
    <property type="match status" value="1"/>
</dbReference>
<protein>
    <recommendedName>
        <fullName evidence="7">NB-ARC domain-containing protein</fullName>
    </recommendedName>
</protein>
<proteinExistence type="predicted"/>
<keyword evidence="1" id="KW-0677">Repeat</keyword>
<dbReference type="InterPro" id="IPR042197">
    <property type="entry name" value="Apaf_helical"/>
</dbReference>
<dbReference type="PANTHER" id="PTHR23155:SF1205">
    <property type="entry name" value="DISEASE RESISTANCE PROTEIN RPM1"/>
    <property type="match status" value="1"/>
</dbReference>
<dbReference type="Gene3D" id="3.80.10.10">
    <property type="entry name" value="Ribonuclease Inhibitor"/>
    <property type="match status" value="1"/>
</dbReference>
<keyword evidence="2" id="KW-0611">Plant defense</keyword>
<reference evidence="5 6" key="1">
    <citation type="journal article" date="2023" name="G3 (Bethesda)">
        <title>A chromosome-length genome assembly and annotation of blackberry (Rubus argutus, cv. 'Hillquist').</title>
        <authorList>
            <person name="Bruna T."/>
            <person name="Aryal R."/>
            <person name="Dudchenko O."/>
            <person name="Sargent D.J."/>
            <person name="Mead D."/>
            <person name="Buti M."/>
            <person name="Cavallini A."/>
            <person name="Hytonen T."/>
            <person name="Andres J."/>
            <person name="Pham M."/>
            <person name="Weisz D."/>
            <person name="Mascagni F."/>
            <person name="Usai G."/>
            <person name="Natali L."/>
            <person name="Bassil N."/>
            <person name="Fernandez G.E."/>
            <person name="Lomsadze A."/>
            <person name="Armour M."/>
            <person name="Olukolu B."/>
            <person name="Poorten T."/>
            <person name="Britton C."/>
            <person name="Davik J."/>
            <person name="Ashrafi H."/>
            <person name="Aiden E.L."/>
            <person name="Borodovsky M."/>
            <person name="Worthington M."/>
        </authorList>
    </citation>
    <scope>NUCLEOTIDE SEQUENCE [LARGE SCALE GENOMIC DNA]</scope>
    <source>
        <strain evidence="5">PI 553951</strain>
    </source>
</reference>
<dbReference type="InterPro" id="IPR055414">
    <property type="entry name" value="LRR_R13L4/SHOC2-like"/>
</dbReference>
<feature type="domain" description="Disease resistance R13L4/SHOC-2-like LRR" evidence="4">
    <location>
        <begin position="234"/>
        <end position="357"/>
    </location>
</feature>
<dbReference type="GO" id="GO:0098542">
    <property type="term" value="P:defense response to other organism"/>
    <property type="evidence" value="ECO:0007669"/>
    <property type="project" value="TreeGrafter"/>
</dbReference>
<dbReference type="GO" id="GO:0043531">
    <property type="term" value="F:ADP binding"/>
    <property type="evidence" value="ECO:0007669"/>
    <property type="project" value="InterPro"/>
</dbReference>
<organism evidence="5 6">
    <name type="scientific">Rubus argutus</name>
    <name type="common">Southern blackberry</name>
    <dbReference type="NCBI Taxonomy" id="59490"/>
    <lineage>
        <taxon>Eukaryota</taxon>
        <taxon>Viridiplantae</taxon>
        <taxon>Streptophyta</taxon>
        <taxon>Embryophyta</taxon>
        <taxon>Tracheophyta</taxon>
        <taxon>Spermatophyta</taxon>
        <taxon>Magnoliopsida</taxon>
        <taxon>eudicotyledons</taxon>
        <taxon>Gunneridae</taxon>
        <taxon>Pentapetalae</taxon>
        <taxon>rosids</taxon>
        <taxon>fabids</taxon>
        <taxon>Rosales</taxon>
        <taxon>Rosaceae</taxon>
        <taxon>Rosoideae</taxon>
        <taxon>Rosoideae incertae sedis</taxon>
        <taxon>Rubus</taxon>
    </lineage>
</organism>
<dbReference type="InterPro" id="IPR036388">
    <property type="entry name" value="WH-like_DNA-bd_sf"/>
</dbReference>
<dbReference type="AlphaFoldDB" id="A0AAW1XLE9"/>
<dbReference type="Proteomes" id="UP001457282">
    <property type="component" value="Unassembled WGS sequence"/>
</dbReference>
<dbReference type="InterPro" id="IPR044974">
    <property type="entry name" value="Disease_R_plants"/>
</dbReference>
<dbReference type="Pfam" id="PF23559">
    <property type="entry name" value="WHD_DRP"/>
    <property type="match status" value="1"/>
</dbReference>
<keyword evidence="6" id="KW-1185">Reference proteome</keyword>
<dbReference type="InterPro" id="IPR058922">
    <property type="entry name" value="WHD_DRP"/>
</dbReference>
<sequence>MLCQKDCLGVNGLSWQKGWSLFCKKAFKKTAGYCPPELEEWANKILKKCEGLPLAVSAIATLLAKKPQTPVEWKKLHESLGAEIRPQSSLSIISHALQPSYMHLPSHIKTCFLYFGMFPEDYTISRERLIQLWLAEGFVVKERGKTMEEVAESYLNELIRRNLVHATTRETDGRARTCRVSNLVREFIISIAGNFITVLEPNCSNAIDSGEKIRRLSVQNVNMNLLKSRGTLSHIRTLLVFGEKCSPSELEKVLEGSKLLRVLDLQSVPLKEFPDSAIGLSLLRYLNLSQTEIKSVPKSIGNLVFLQTLDLTHTLVTNLPKTIYKLQEMRNLLVYSCDETSGAVQGVELLQEISELCLP</sequence>
<dbReference type="Pfam" id="PF23598">
    <property type="entry name" value="LRR_14"/>
    <property type="match status" value="1"/>
</dbReference>
<dbReference type="SUPFAM" id="SSF52540">
    <property type="entry name" value="P-loop containing nucleoside triphosphate hydrolases"/>
    <property type="match status" value="1"/>
</dbReference>
<comment type="caution">
    <text evidence="5">The sequence shown here is derived from an EMBL/GenBank/DDBJ whole genome shotgun (WGS) entry which is preliminary data.</text>
</comment>
<evidence type="ECO:0000256" key="1">
    <source>
        <dbReference type="ARBA" id="ARBA00022737"/>
    </source>
</evidence>
<gene>
    <name evidence="5" type="ORF">M0R45_014433</name>
</gene>
<dbReference type="SUPFAM" id="SSF52058">
    <property type="entry name" value="L domain-like"/>
    <property type="match status" value="1"/>
</dbReference>
<name>A0AAW1XLE9_RUBAR</name>
<evidence type="ECO:0000259" key="4">
    <source>
        <dbReference type="Pfam" id="PF23598"/>
    </source>
</evidence>
<evidence type="ECO:0000313" key="6">
    <source>
        <dbReference type="Proteomes" id="UP001457282"/>
    </source>
</evidence>
<accession>A0AAW1XLE9</accession>
<dbReference type="InterPro" id="IPR027417">
    <property type="entry name" value="P-loop_NTPase"/>
</dbReference>
<dbReference type="FunFam" id="1.10.10.10:FF:000322">
    <property type="entry name" value="Probable disease resistance protein At1g63360"/>
    <property type="match status" value="1"/>
</dbReference>
<evidence type="ECO:0008006" key="7">
    <source>
        <dbReference type="Google" id="ProtNLM"/>
    </source>
</evidence>
<dbReference type="PANTHER" id="PTHR23155">
    <property type="entry name" value="DISEASE RESISTANCE PROTEIN RP"/>
    <property type="match status" value="1"/>
</dbReference>
<evidence type="ECO:0000313" key="5">
    <source>
        <dbReference type="EMBL" id="KAK9937658.1"/>
    </source>
</evidence>
<feature type="domain" description="Disease resistance protein winged helix" evidence="3">
    <location>
        <begin position="117"/>
        <end position="188"/>
    </location>
</feature>
<evidence type="ECO:0000259" key="3">
    <source>
        <dbReference type="Pfam" id="PF23559"/>
    </source>
</evidence>
<evidence type="ECO:0000256" key="2">
    <source>
        <dbReference type="ARBA" id="ARBA00022821"/>
    </source>
</evidence>
<dbReference type="EMBL" id="JBEDUW010000003">
    <property type="protein sequence ID" value="KAK9937658.1"/>
    <property type="molecule type" value="Genomic_DNA"/>
</dbReference>
<dbReference type="InterPro" id="IPR032675">
    <property type="entry name" value="LRR_dom_sf"/>
</dbReference>